<name>A0A6G1ILQ1_9PLEO</name>
<dbReference type="OrthoDB" id="434253at2759"/>
<dbReference type="PANTHER" id="PTHR34818">
    <property type="entry name" value="PROTEIN BLI-3"/>
    <property type="match status" value="1"/>
</dbReference>
<gene>
    <name evidence="3" type="ORF">K458DRAFT_375661</name>
</gene>
<dbReference type="SUPFAM" id="SSF50475">
    <property type="entry name" value="FMN-binding split barrel"/>
    <property type="match status" value="1"/>
</dbReference>
<dbReference type="InterPro" id="IPR012349">
    <property type="entry name" value="Split_barrel_FMN-bd"/>
</dbReference>
<evidence type="ECO:0000313" key="4">
    <source>
        <dbReference type="Proteomes" id="UP000799291"/>
    </source>
</evidence>
<feature type="domain" description="General stress protein FMN-binding split barrel" evidence="2">
    <location>
        <begin position="31"/>
        <end position="185"/>
    </location>
</feature>
<dbReference type="AlphaFoldDB" id="A0A6G1ILQ1"/>
<dbReference type="InterPro" id="IPR052917">
    <property type="entry name" value="Stress-Dev_Protein"/>
</dbReference>
<dbReference type="Pfam" id="PF16242">
    <property type="entry name" value="Pyrid_ox_like"/>
    <property type="match status" value="1"/>
</dbReference>
<sequence>MPENLTQNEVDSHTDPSVAKQYDNKTPKVEQITDFFKLVDGNKISMLNTYRDGVGMVGRSMAVSKRSGPDILYLANGHSQKMKDLASNKEVQITFQDGKTQDWISVSGTATTVSNSDPRIKEIYVSMIKAWFGDLGDGKHDGGPDDPRMTLIEVKSKYVSYYKKEVGTLGMMKEVGLATVTGKVADTGVLRELQEADLEKARTMS</sequence>
<dbReference type="EMBL" id="MU005606">
    <property type="protein sequence ID" value="KAF2679166.1"/>
    <property type="molecule type" value="Genomic_DNA"/>
</dbReference>
<evidence type="ECO:0000313" key="3">
    <source>
        <dbReference type="EMBL" id="KAF2679166.1"/>
    </source>
</evidence>
<dbReference type="PANTHER" id="PTHR34818:SF1">
    <property type="entry name" value="PROTEIN BLI-3"/>
    <property type="match status" value="1"/>
</dbReference>
<proteinExistence type="predicted"/>
<feature type="region of interest" description="Disordered" evidence="1">
    <location>
        <begin position="1"/>
        <end position="24"/>
    </location>
</feature>
<accession>A0A6G1ILQ1</accession>
<keyword evidence="4" id="KW-1185">Reference proteome</keyword>
<dbReference type="Gene3D" id="2.30.110.10">
    <property type="entry name" value="Electron Transport, Fmn-binding Protein, Chain A"/>
    <property type="match status" value="1"/>
</dbReference>
<evidence type="ECO:0000259" key="2">
    <source>
        <dbReference type="Pfam" id="PF16242"/>
    </source>
</evidence>
<reference evidence="3" key="1">
    <citation type="journal article" date="2020" name="Stud. Mycol.">
        <title>101 Dothideomycetes genomes: a test case for predicting lifestyles and emergence of pathogens.</title>
        <authorList>
            <person name="Haridas S."/>
            <person name="Albert R."/>
            <person name="Binder M."/>
            <person name="Bloem J."/>
            <person name="Labutti K."/>
            <person name="Salamov A."/>
            <person name="Andreopoulos B."/>
            <person name="Baker S."/>
            <person name="Barry K."/>
            <person name="Bills G."/>
            <person name="Bluhm B."/>
            <person name="Cannon C."/>
            <person name="Castanera R."/>
            <person name="Culley D."/>
            <person name="Daum C."/>
            <person name="Ezra D."/>
            <person name="Gonzalez J."/>
            <person name="Henrissat B."/>
            <person name="Kuo A."/>
            <person name="Liang C."/>
            <person name="Lipzen A."/>
            <person name="Lutzoni F."/>
            <person name="Magnuson J."/>
            <person name="Mondo S."/>
            <person name="Nolan M."/>
            <person name="Ohm R."/>
            <person name="Pangilinan J."/>
            <person name="Park H.-J."/>
            <person name="Ramirez L."/>
            <person name="Alfaro M."/>
            <person name="Sun H."/>
            <person name="Tritt A."/>
            <person name="Yoshinaga Y."/>
            <person name="Zwiers L.-H."/>
            <person name="Turgeon B."/>
            <person name="Goodwin S."/>
            <person name="Spatafora J."/>
            <person name="Crous P."/>
            <person name="Grigoriev I."/>
        </authorList>
    </citation>
    <scope>NUCLEOTIDE SEQUENCE</scope>
    <source>
        <strain evidence="3">CBS 122367</strain>
    </source>
</reference>
<dbReference type="InterPro" id="IPR038725">
    <property type="entry name" value="YdaG_split_barrel_FMN-bd"/>
</dbReference>
<protein>
    <recommendedName>
        <fullName evidence="2">General stress protein FMN-binding split barrel domain-containing protein</fullName>
    </recommendedName>
</protein>
<organism evidence="3 4">
    <name type="scientific">Lentithecium fluviatile CBS 122367</name>
    <dbReference type="NCBI Taxonomy" id="1168545"/>
    <lineage>
        <taxon>Eukaryota</taxon>
        <taxon>Fungi</taxon>
        <taxon>Dikarya</taxon>
        <taxon>Ascomycota</taxon>
        <taxon>Pezizomycotina</taxon>
        <taxon>Dothideomycetes</taxon>
        <taxon>Pleosporomycetidae</taxon>
        <taxon>Pleosporales</taxon>
        <taxon>Massarineae</taxon>
        <taxon>Lentitheciaceae</taxon>
        <taxon>Lentithecium</taxon>
    </lineage>
</organism>
<dbReference type="Proteomes" id="UP000799291">
    <property type="component" value="Unassembled WGS sequence"/>
</dbReference>
<evidence type="ECO:0000256" key="1">
    <source>
        <dbReference type="SAM" id="MobiDB-lite"/>
    </source>
</evidence>